<protein>
    <submittedName>
        <fullName evidence="1">Uncharacterized protein</fullName>
    </submittedName>
</protein>
<accession>A0A2T0FNT2</accession>
<organism evidence="1 2">
    <name type="scientific">Wickerhamiella sorbophila</name>
    <dbReference type="NCBI Taxonomy" id="45607"/>
    <lineage>
        <taxon>Eukaryota</taxon>
        <taxon>Fungi</taxon>
        <taxon>Dikarya</taxon>
        <taxon>Ascomycota</taxon>
        <taxon>Saccharomycotina</taxon>
        <taxon>Dipodascomycetes</taxon>
        <taxon>Dipodascales</taxon>
        <taxon>Trichomonascaceae</taxon>
        <taxon>Wickerhamiella</taxon>
    </lineage>
</organism>
<dbReference type="InterPro" id="IPR011990">
    <property type="entry name" value="TPR-like_helical_dom_sf"/>
</dbReference>
<keyword evidence="2" id="KW-1185">Reference proteome</keyword>
<dbReference type="EMBL" id="NDIQ01000022">
    <property type="protein sequence ID" value="PRT56651.1"/>
    <property type="molecule type" value="Genomic_DNA"/>
</dbReference>
<dbReference type="GeneID" id="36518019"/>
<proteinExistence type="predicted"/>
<dbReference type="Proteomes" id="UP000238350">
    <property type="component" value="Unassembled WGS sequence"/>
</dbReference>
<evidence type="ECO:0000313" key="1">
    <source>
        <dbReference type="EMBL" id="PRT56651.1"/>
    </source>
</evidence>
<dbReference type="Gene3D" id="1.25.40.10">
    <property type="entry name" value="Tetratricopeptide repeat domain"/>
    <property type="match status" value="1"/>
</dbReference>
<dbReference type="AlphaFoldDB" id="A0A2T0FNT2"/>
<sequence>MQPREITELKYRLNTIILECCGAKHYRLTAWVDLIDIVGQFRTALGKTPPERPVEARKVREALIWCCKRVYGLYRDILQKDEKLIKYHAKFECYLGDISRYKHQCLPDQRRKGSPLLATKQLWLNRAYSHYQQAFKVNYHGACTRLAILATDRGDMLSAMCLCAEGALICHRQKQQVSRPLTLLKRCAVMATRSKSAYSGVAGVIAGSQRSISEFLNSDVDRIHTEQHQWKSVAALSAALEQLSCLGIWDDRLHQLPHIIQCMSKIPAFNSAYANMKRKII</sequence>
<gene>
    <name evidence="1" type="ORF">B9G98_04271</name>
</gene>
<comment type="caution">
    <text evidence="1">The sequence shown here is derived from an EMBL/GenBank/DDBJ whole genome shotgun (WGS) entry which is preliminary data.</text>
</comment>
<reference evidence="1 2" key="1">
    <citation type="submission" date="2017-04" db="EMBL/GenBank/DDBJ databases">
        <title>Genome sequencing of [Candida] sorbophila.</title>
        <authorList>
            <person name="Ahn J.O."/>
        </authorList>
    </citation>
    <scope>NUCLEOTIDE SEQUENCE [LARGE SCALE GENOMIC DNA]</scope>
    <source>
        <strain evidence="1 2">DS02</strain>
    </source>
</reference>
<dbReference type="SUPFAM" id="SSF48452">
    <property type="entry name" value="TPR-like"/>
    <property type="match status" value="1"/>
</dbReference>
<dbReference type="RefSeq" id="XP_024666596.1">
    <property type="nucleotide sequence ID" value="XM_024810828.1"/>
</dbReference>
<name>A0A2T0FNT2_9ASCO</name>
<evidence type="ECO:0000313" key="2">
    <source>
        <dbReference type="Proteomes" id="UP000238350"/>
    </source>
</evidence>